<dbReference type="CDD" id="cd00038">
    <property type="entry name" value="CAP_ED"/>
    <property type="match status" value="1"/>
</dbReference>
<dbReference type="Gene3D" id="2.60.120.10">
    <property type="entry name" value="Jelly Rolls"/>
    <property type="match status" value="1"/>
</dbReference>
<proteinExistence type="predicted"/>
<gene>
    <name evidence="6" type="ORF">JK634_05880</name>
</gene>
<accession>A0A937FG61</accession>
<dbReference type="AlphaFoldDB" id="A0A937FG61"/>
<dbReference type="InterPro" id="IPR018490">
    <property type="entry name" value="cNMP-bd_dom_sf"/>
</dbReference>
<evidence type="ECO:0000313" key="6">
    <source>
        <dbReference type="EMBL" id="MBL4931327.1"/>
    </source>
</evidence>
<dbReference type="GO" id="GO:0005829">
    <property type="term" value="C:cytosol"/>
    <property type="evidence" value="ECO:0007669"/>
    <property type="project" value="TreeGrafter"/>
</dbReference>
<dbReference type="InterPro" id="IPR050397">
    <property type="entry name" value="Env_Response_Regulators"/>
</dbReference>
<organism evidence="6 7">
    <name type="scientific">Clostridium paridis</name>
    <dbReference type="NCBI Taxonomy" id="2803863"/>
    <lineage>
        <taxon>Bacteria</taxon>
        <taxon>Bacillati</taxon>
        <taxon>Bacillota</taxon>
        <taxon>Clostridia</taxon>
        <taxon>Eubacteriales</taxon>
        <taxon>Clostridiaceae</taxon>
        <taxon>Clostridium</taxon>
    </lineage>
</organism>
<dbReference type="CDD" id="cd00092">
    <property type="entry name" value="HTH_CRP"/>
    <property type="match status" value="1"/>
</dbReference>
<dbReference type="Proteomes" id="UP000623681">
    <property type="component" value="Unassembled WGS sequence"/>
</dbReference>
<dbReference type="SMART" id="SM00100">
    <property type="entry name" value="cNMP"/>
    <property type="match status" value="1"/>
</dbReference>
<name>A0A937FG61_9CLOT</name>
<evidence type="ECO:0000259" key="4">
    <source>
        <dbReference type="PROSITE" id="PS50042"/>
    </source>
</evidence>
<dbReference type="PANTHER" id="PTHR24567:SF28">
    <property type="entry name" value="LISTERIOLYSIN REGULATORY PROTEIN"/>
    <property type="match status" value="1"/>
</dbReference>
<dbReference type="PROSITE" id="PS51063">
    <property type="entry name" value="HTH_CRP_2"/>
    <property type="match status" value="1"/>
</dbReference>
<evidence type="ECO:0000256" key="2">
    <source>
        <dbReference type="ARBA" id="ARBA00023125"/>
    </source>
</evidence>
<dbReference type="RefSeq" id="WP_202766709.1">
    <property type="nucleotide sequence ID" value="NZ_JAESWA010000019.1"/>
</dbReference>
<dbReference type="InterPro" id="IPR014710">
    <property type="entry name" value="RmlC-like_jellyroll"/>
</dbReference>
<dbReference type="Gene3D" id="1.10.10.10">
    <property type="entry name" value="Winged helix-like DNA-binding domain superfamily/Winged helix DNA-binding domain"/>
    <property type="match status" value="1"/>
</dbReference>
<dbReference type="SUPFAM" id="SSF51206">
    <property type="entry name" value="cAMP-binding domain-like"/>
    <property type="match status" value="1"/>
</dbReference>
<keyword evidence="3" id="KW-0804">Transcription</keyword>
<dbReference type="SUPFAM" id="SSF46785">
    <property type="entry name" value="Winged helix' DNA-binding domain"/>
    <property type="match status" value="1"/>
</dbReference>
<evidence type="ECO:0000313" key="7">
    <source>
        <dbReference type="Proteomes" id="UP000623681"/>
    </source>
</evidence>
<feature type="domain" description="HTH crp-type" evidence="5">
    <location>
        <begin position="156"/>
        <end position="230"/>
    </location>
</feature>
<dbReference type="Pfam" id="PF00027">
    <property type="entry name" value="cNMP_binding"/>
    <property type="match status" value="1"/>
</dbReference>
<evidence type="ECO:0000256" key="1">
    <source>
        <dbReference type="ARBA" id="ARBA00023015"/>
    </source>
</evidence>
<keyword evidence="7" id="KW-1185">Reference proteome</keyword>
<dbReference type="InterPro" id="IPR012318">
    <property type="entry name" value="HTH_CRP"/>
</dbReference>
<dbReference type="GO" id="GO:0003677">
    <property type="term" value="F:DNA binding"/>
    <property type="evidence" value="ECO:0007669"/>
    <property type="project" value="UniProtKB-KW"/>
</dbReference>
<feature type="domain" description="Cyclic nucleotide-binding" evidence="4">
    <location>
        <begin position="21"/>
        <end position="142"/>
    </location>
</feature>
<dbReference type="InterPro" id="IPR000595">
    <property type="entry name" value="cNMP-bd_dom"/>
</dbReference>
<dbReference type="SMART" id="SM00419">
    <property type="entry name" value="HTH_CRP"/>
    <property type="match status" value="1"/>
</dbReference>
<dbReference type="GO" id="GO:0003700">
    <property type="term" value="F:DNA-binding transcription factor activity"/>
    <property type="evidence" value="ECO:0007669"/>
    <property type="project" value="TreeGrafter"/>
</dbReference>
<dbReference type="EMBL" id="JAESWA010000019">
    <property type="protein sequence ID" value="MBL4931327.1"/>
    <property type="molecule type" value="Genomic_DNA"/>
</dbReference>
<dbReference type="InterPro" id="IPR036388">
    <property type="entry name" value="WH-like_DNA-bd_sf"/>
</dbReference>
<reference evidence="6" key="1">
    <citation type="submission" date="2021-01" db="EMBL/GenBank/DDBJ databases">
        <title>Genome public.</title>
        <authorList>
            <person name="Liu C."/>
            <person name="Sun Q."/>
        </authorList>
    </citation>
    <scope>NUCLEOTIDE SEQUENCE</scope>
    <source>
        <strain evidence="6">YIM B02565</strain>
    </source>
</reference>
<comment type="caution">
    <text evidence="6">The sequence shown here is derived from an EMBL/GenBank/DDBJ whole genome shotgun (WGS) entry which is preliminary data.</text>
</comment>
<dbReference type="PANTHER" id="PTHR24567">
    <property type="entry name" value="CRP FAMILY TRANSCRIPTIONAL REGULATORY PROTEIN"/>
    <property type="match status" value="1"/>
</dbReference>
<evidence type="ECO:0000259" key="5">
    <source>
        <dbReference type="PROSITE" id="PS51063"/>
    </source>
</evidence>
<dbReference type="PROSITE" id="PS50042">
    <property type="entry name" value="CNMP_BINDING_3"/>
    <property type="match status" value="1"/>
</dbReference>
<dbReference type="PRINTS" id="PR00034">
    <property type="entry name" value="HTHCRP"/>
</dbReference>
<keyword evidence="1" id="KW-0805">Transcription regulation</keyword>
<protein>
    <submittedName>
        <fullName evidence="6">Crp/Fnr family transcriptional regulator</fullName>
    </submittedName>
</protein>
<evidence type="ECO:0000256" key="3">
    <source>
        <dbReference type="ARBA" id="ARBA00023163"/>
    </source>
</evidence>
<dbReference type="Pfam" id="PF13545">
    <property type="entry name" value="HTH_Crp_2"/>
    <property type="match status" value="1"/>
</dbReference>
<sequence length="237" mass="27044">MKVCNCGNCNHSDLCVKKVPIFSFLSEAELKEIKDMTGHKEYKNGEILCQEGERSETLFIINEGKVKLSRITKDGKEQIIRILSEGEFFGELNLFTDENIYKFSVIAISKVKICTLTKEDMDKILEKNSAIAFKILKEVTKKLSETEELAQNLATNDAEIRIAHMLLEFLDKYGEEKDGVSQIKLPINREEMANYTGLTRETISRKLSKLEDLGIIELKGNKIIVVKDREALVEYVE</sequence>
<keyword evidence="2" id="KW-0238">DNA-binding</keyword>
<dbReference type="InterPro" id="IPR036390">
    <property type="entry name" value="WH_DNA-bd_sf"/>
</dbReference>